<sequence length="471" mass="53109">MILHHLTGWNLKPQNLHLHLPHLVHRLGARVEVLDWVFSEASLSSRVLEVFGLRIQLVFKGARWVSGAIRKASPRTHSDRIVFGKSSSGYLPSSLSLDGIRTEDQSLRSIPRLGVDQKDHRCEAIMPGDCDSVTIACHGRQSPKTLGTISAIVPGDCDIVTIAWHNRLGVSESVFRRLSTLVTWFSTVRSRSKGRSRVHKSDRSRRYRSDVGDDHILGSKVNFAISCTIKMSSAQDPFYIVKEEIQDSIDSLQATYHQWEHMPVASGEYTRLTKELLSNCESIEWQVDELEKAISVAARDPALYGIDQAELERRFKWTRTARTQVGNIKKPVTGTGSSTLSGMRQELMRLPSAHQQDKANHYIAKDNDDFISSESDRQMLLIRQQDEELDELSASVERIGSVGLTIHDELHAQEKLIDELGSEMDSTSTRLDFVQKKVAVVMKKASAKGQMMMILFLIVLFIILFVLVFFT</sequence>
<reference evidence="2" key="1">
    <citation type="journal article" date="2022" name="Mol. Ecol. Resour.">
        <title>The genomes of chicory, endive, great burdock and yacon provide insights into Asteraceae palaeo-polyploidization history and plant inulin production.</title>
        <authorList>
            <person name="Fan W."/>
            <person name="Wang S."/>
            <person name="Wang H."/>
            <person name="Wang A."/>
            <person name="Jiang F."/>
            <person name="Liu H."/>
            <person name="Zhao H."/>
            <person name="Xu D."/>
            <person name="Zhang Y."/>
        </authorList>
    </citation>
    <scope>NUCLEOTIDE SEQUENCE [LARGE SCALE GENOMIC DNA]</scope>
    <source>
        <strain evidence="2">cv. Niubang</strain>
    </source>
</reference>
<evidence type="ECO:0000313" key="2">
    <source>
        <dbReference type="Proteomes" id="UP001055879"/>
    </source>
</evidence>
<accession>A0ACB9EGX9</accession>
<comment type="caution">
    <text evidence="1">The sequence shown here is derived from an EMBL/GenBank/DDBJ whole genome shotgun (WGS) entry which is preliminary data.</text>
</comment>
<dbReference type="Proteomes" id="UP001055879">
    <property type="component" value="Linkage Group LG02"/>
</dbReference>
<protein>
    <submittedName>
        <fullName evidence="1">Uncharacterized protein</fullName>
    </submittedName>
</protein>
<gene>
    <name evidence="1" type="ORF">L6452_05250</name>
</gene>
<dbReference type="EMBL" id="CM042048">
    <property type="protein sequence ID" value="KAI3757707.1"/>
    <property type="molecule type" value="Genomic_DNA"/>
</dbReference>
<evidence type="ECO:0000313" key="1">
    <source>
        <dbReference type="EMBL" id="KAI3757707.1"/>
    </source>
</evidence>
<organism evidence="1 2">
    <name type="scientific">Arctium lappa</name>
    <name type="common">Greater burdock</name>
    <name type="synonym">Lappa major</name>
    <dbReference type="NCBI Taxonomy" id="4217"/>
    <lineage>
        <taxon>Eukaryota</taxon>
        <taxon>Viridiplantae</taxon>
        <taxon>Streptophyta</taxon>
        <taxon>Embryophyta</taxon>
        <taxon>Tracheophyta</taxon>
        <taxon>Spermatophyta</taxon>
        <taxon>Magnoliopsida</taxon>
        <taxon>eudicotyledons</taxon>
        <taxon>Gunneridae</taxon>
        <taxon>Pentapetalae</taxon>
        <taxon>asterids</taxon>
        <taxon>campanulids</taxon>
        <taxon>Asterales</taxon>
        <taxon>Asteraceae</taxon>
        <taxon>Carduoideae</taxon>
        <taxon>Cardueae</taxon>
        <taxon>Arctiinae</taxon>
        <taxon>Arctium</taxon>
    </lineage>
</organism>
<keyword evidence="2" id="KW-1185">Reference proteome</keyword>
<proteinExistence type="predicted"/>
<reference evidence="1 2" key="2">
    <citation type="journal article" date="2022" name="Mol. Ecol. Resour.">
        <title>The genomes of chicory, endive, great burdock and yacon provide insights into Asteraceae paleo-polyploidization history and plant inulin production.</title>
        <authorList>
            <person name="Fan W."/>
            <person name="Wang S."/>
            <person name="Wang H."/>
            <person name="Wang A."/>
            <person name="Jiang F."/>
            <person name="Liu H."/>
            <person name="Zhao H."/>
            <person name="Xu D."/>
            <person name="Zhang Y."/>
        </authorList>
    </citation>
    <scope>NUCLEOTIDE SEQUENCE [LARGE SCALE GENOMIC DNA]</scope>
    <source>
        <strain evidence="2">cv. Niubang</strain>
    </source>
</reference>
<name>A0ACB9EGX9_ARCLA</name>